<dbReference type="GO" id="GO:0035435">
    <property type="term" value="P:phosphate ion transmembrane transport"/>
    <property type="evidence" value="ECO:0007669"/>
    <property type="project" value="TreeGrafter"/>
</dbReference>
<feature type="transmembrane region" description="Helical" evidence="7">
    <location>
        <begin position="225"/>
        <end position="245"/>
    </location>
</feature>
<evidence type="ECO:0000256" key="5">
    <source>
        <dbReference type="ARBA" id="ARBA00022989"/>
    </source>
</evidence>
<feature type="transmembrane region" description="Helical" evidence="7">
    <location>
        <begin position="181"/>
        <end position="205"/>
    </location>
</feature>
<keyword evidence="10" id="KW-1185">Reference proteome</keyword>
<dbReference type="OrthoDB" id="260807at2759"/>
<evidence type="ECO:0000256" key="3">
    <source>
        <dbReference type="ARBA" id="ARBA00022592"/>
    </source>
</evidence>
<feature type="region of interest" description="Disordered" evidence="8">
    <location>
        <begin position="310"/>
        <end position="343"/>
    </location>
</feature>
<evidence type="ECO:0000256" key="6">
    <source>
        <dbReference type="ARBA" id="ARBA00023136"/>
    </source>
</evidence>
<evidence type="ECO:0000313" key="9">
    <source>
        <dbReference type="EMBL" id="KPI43310.1"/>
    </source>
</evidence>
<dbReference type="GeneID" id="28739251"/>
<keyword evidence="4 7" id="KW-0812">Transmembrane</keyword>
<dbReference type="EMBL" id="LFJN01000005">
    <property type="protein sequence ID" value="KPI43310.1"/>
    <property type="molecule type" value="Genomic_DNA"/>
</dbReference>
<gene>
    <name evidence="9" type="ORF">AB675_7034</name>
</gene>
<accession>A0A0N1HED1</accession>
<evidence type="ECO:0000256" key="7">
    <source>
        <dbReference type="RuleBase" id="RU363058"/>
    </source>
</evidence>
<feature type="transmembrane region" description="Helical" evidence="7">
    <location>
        <begin position="121"/>
        <end position="142"/>
    </location>
</feature>
<comment type="caution">
    <text evidence="9">The sequence shown here is derived from an EMBL/GenBank/DDBJ whole genome shotgun (WGS) entry which is preliminary data.</text>
</comment>
<protein>
    <recommendedName>
        <fullName evidence="7">Phosphate transporter</fullName>
    </recommendedName>
</protein>
<feature type="transmembrane region" description="Helical" evidence="7">
    <location>
        <begin position="148"/>
        <end position="169"/>
    </location>
</feature>
<dbReference type="Proteomes" id="UP000038010">
    <property type="component" value="Unassembled WGS sequence"/>
</dbReference>
<dbReference type="RefSeq" id="XP_018003273.1">
    <property type="nucleotide sequence ID" value="XM_018147371.1"/>
</dbReference>
<dbReference type="VEuPathDB" id="FungiDB:AB675_7034"/>
<organism evidence="9 10">
    <name type="scientific">Cyphellophora attinorum</name>
    <dbReference type="NCBI Taxonomy" id="1664694"/>
    <lineage>
        <taxon>Eukaryota</taxon>
        <taxon>Fungi</taxon>
        <taxon>Dikarya</taxon>
        <taxon>Ascomycota</taxon>
        <taxon>Pezizomycotina</taxon>
        <taxon>Eurotiomycetes</taxon>
        <taxon>Chaetothyriomycetidae</taxon>
        <taxon>Chaetothyriales</taxon>
        <taxon>Cyphellophoraceae</taxon>
        <taxon>Cyphellophora</taxon>
    </lineage>
</organism>
<evidence type="ECO:0000256" key="2">
    <source>
        <dbReference type="ARBA" id="ARBA00022448"/>
    </source>
</evidence>
<feature type="compositionally biased region" description="Low complexity" evidence="8">
    <location>
        <begin position="319"/>
        <end position="337"/>
    </location>
</feature>
<comment type="function">
    <text evidence="7">Sodium-phosphate symporter.</text>
</comment>
<comment type="similarity">
    <text evidence="7">Belongs to the inorganic phosphate transporter (PiT) (TC 2.A.20) family.</text>
</comment>
<keyword evidence="5 7" id="KW-1133">Transmembrane helix</keyword>
<dbReference type="Pfam" id="PF01384">
    <property type="entry name" value="PHO4"/>
    <property type="match status" value="1"/>
</dbReference>
<dbReference type="GO" id="GO:0016020">
    <property type="term" value="C:membrane"/>
    <property type="evidence" value="ECO:0007669"/>
    <property type="project" value="UniProtKB-SubCell"/>
</dbReference>
<dbReference type="GO" id="GO:0005315">
    <property type="term" value="F:phosphate transmembrane transporter activity"/>
    <property type="evidence" value="ECO:0007669"/>
    <property type="project" value="InterPro"/>
</dbReference>
<evidence type="ECO:0000256" key="8">
    <source>
        <dbReference type="SAM" id="MobiDB-lite"/>
    </source>
</evidence>
<dbReference type="PANTHER" id="PTHR11101">
    <property type="entry name" value="PHOSPHATE TRANSPORTER"/>
    <property type="match status" value="1"/>
</dbReference>
<evidence type="ECO:0000313" key="10">
    <source>
        <dbReference type="Proteomes" id="UP000038010"/>
    </source>
</evidence>
<keyword evidence="2 7" id="KW-0813">Transport</keyword>
<comment type="subcellular location">
    <subcellularLocation>
        <location evidence="1 7">Membrane</location>
        <topology evidence="1 7">Multi-pass membrane protein</topology>
    </subcellularLocation>
</comment>
<evidence type="ECO:0000256" key="1">
    <source>
        <dbReference type="ARBA" id="ARBA00004141"/>
    </source>
</evidence>
<keyword evidence="3 7" id="KW-0592">Phosphate transport</keyword>
<feature type="transmembrane region" description="Helical" evidence="7">
    <location>
        <begin position="89"/>
        <end position="109"/>
    </location>
</feature>
<name>A0A0N1HED1_9EURO</name>
<dbReference type="InterPro" id="IPR001204">
    <property type="entry name" value="Phos_transporter"/>
</dbReference>
<sequence length="407" mass="43861">MVSRALPEYDYIFAFGLIFAFLDAWNIGANDVANSFATSVSSRSLTMLQAMLIATVCEFGGAVLAGARVSGTIKNGIISTSEYDTNPSVLMLAMLCALVGSSLWLTLATKIGLPVSTTHSIVGGIIGVAFATIGAGGVDWTWEGVPQVFAAWGIAPCIAGAFGAIIFLITKYGVLQRKNPLICGFWMIPLYFGVTAAVLIMSIVWKGAASLDLDDWGTAPTVGTIFGGAAGVVLLYAAFLLPFLYRRLYLEDWSLKSWEIIKGPMLWFKGEVPPMPEGMEKQTVQDYYRGHNTKTANPVLARAIPETNVTDTPVDVEKTAGNATSSSSNSDITPTDTQTQPHHSIPTLSMEEAAKAKAIAHPWNTPTGFLARTKYYFFRGVNRDIVEEQGTAHTAPKASPQRSWLRT</sequence>
<feature type="transmembrane region" description="Helical" evidence="7">
    <location>
        <begin position="50"/>
        <end position="69"/>
    </location>
</feature>
<keyword evidence="6 7" id="KW-0472">Membrane</keyword>
<evidence type="ECO:0000256" key="4">
    <source>
        <dbReference type="ARBA" id="ARBA00022692"/>
    </source>
</evidence>
<dbReference type="PANTHER" id="PTHR11101:SF80">
    <property type="entry name" value="PHOSPHATE TRANSPORTER"/>
    <property type="match status" value="1"/>
</dbReference>
<dbReference type="AlphaFoldDB" id="A0A0N1HED1"/>
<dbReference type="STRING" id="1664694.A0A0N1HED1"/>
<feature type="transmembrane region" description="Helical" evidence="7">
    <location>
        <begin position="12"/>
        <end position="29"/>
    </location>
</feature>
<reference evidence="9 10" key="1">
    <citation type="submission" date="2015-06" db="EMBL/GenBank/DDBJ databases">
        <title>Draft genome of the ant-associated black yeast Phialophora attae CBS 131958.</title>
        <authorList>
            <person name="Moreno L.F."/>
            <person name="Stielow B.J."/>
            <person name="de Hoog S."/>
            <person name="Vicente V.A."/>
            <person name="Weiss V.A."/>
            <person name="de Vries M."/>
            <person name="Cruz L.M."/>
            <person name="Souza E.M."/>
        </authorList>
    </citation>
    <scope>NUCLEOTIDE SEQUENCE [LARGE SCALE GENOMIC DNA]</scope>
    <source>
        <strain evidence="9 10">CBS 131958</strain>
    </source>
</reference>
<proteinExistence type="inferred from homology"/>